<keyword evidence="15" id="KW-1185">Reference proteome</keyword>
<dbReference type="Pfam" id="PF02899">
    <property type="entry name" value="Phage_int_SAM_1"/>
    <property type="match status" value="1"/>
</dbReference>
<evidence type="ECO:0000259" key="13">
    <source>
        <dbReference type="PROSITE" id="PS51900"/>
    </source>
</evidence>
<reference evidence="14 15" key="1">
    <citation type="journal article" date="2015" name="Genome Announc.">
        <title>Expanding the biotechnology potential of lactobacilli through comparative genomics of 213 strains and associated genera.</title>
        <authorList>
            <person name="Sun Z."/>
            <person name="Harris H.M."/>
            <person name="McCann A."/>
            <person name="Guo C."/>
            <person name="Argimon S."/>
            <person name="Zhang W."/>
            <person name="Yang X."/>
            <person name="Jeffery I.B."/>
            <person name="Cooney J.C."/>
            <person name="Kagawa T.F."/>
            <person name="Liu W."/>
            <person name="Song Y."/>
            <person name="Salvetti E."/>
            <person name="Wrobel A."/>
            <person name="Rasinkangas P."/>
            <person name="Parkhill J."/>
            <person name="Rea M.C."/>
            <person name="O'Sullivan O."/>
            <person name="Ritari J."/>
            <person name="Douillard F.P."/>
            <person name="Paul Ross R."/>
            <person name="Yang R."/>
            <person name="Briner A.E."/>
            <person name="Felis G.E."/>
            <person name="de Vos W.M."/>
            <person name="Barrangou R."/>
            <person name="Klaenhammer T.R."/>
            <person name="Caufield P.W."/>
            <person name="Cui Y."/>
            <person name="Zhang H."/>
            <person name="O'Toole P.W."/>
        </authorList>
    </citation>
    <scope>NUCLEOTIDE SEQUENCE [LARGE SCALE GENOMIC DNA]</scope>
    <source>
        <strain evidence="14 15">DSM 17896</strain>
    </source>
</reference>
<evidence type="ECO:0000259" key="12">
    <source>
        <dbReference type="PROSITE" id="PS51898"/>
    </source>
</evidence>
<dbReference type="InterPro" id="IPR023009">
    <property type="entry name" value="Tyrosine_recombinase_XerC/XerD"/>
</dbReference>
<dbReference type="Proteomes" id="UP000050934">
    <property type="component" value="Unassembled WGS sequence"/>
</dbReference>
<feature type="active site" description="O-(3'-phospho-DNA)-tyrosine intermediate" evidence="11">
    <location>
        <position position="283"/>
    </location>
</feature>
<evidence type="ECO:0000256" key="2">
    <source>
        <dbReference type="ARBA" id="ARBA00010450"/>
    </source>
</evidence>
<feature type="domain" description="Core-binding (CB)" evidence="13">
    <location>
        <begin position="5"/>
        <end position="91"/>
    </location>
</feature>
<keyword evidence="4 11" id="KW-0963">Cytoplasm</keyword>
<dbReference type="EMBL" id="JQBW01000009">
    <property type="protein sequence ID" value="KRN58850.1"/>
    <property type="molecule type" value="Genomic_DNA"/>
</dbReference>
<evidence type="ECO:0000313" key="15">
    <source>
        <dbReference type="Proteomes" id="UP000050934"/>
    </source>
</evidence>
<evidence type="ECO:0000256" key="6">
    <source>
        <dbReference type="ARBA" id="ARBA00022829"/>
    </source>
</evidence>
<feature type="active site" evidence="11">
    <location>
        <position position="251"/>
    </location>
</feature>
<dbReference type="GO" id="GO:0005737">
    <property type="term" value="C:cytoplasm"/>
    <property type="evidence" value="ECO:0007669"/>
    <property type="project" value="UniProtKB-SubCell"/>
</dbReference>
<organism evidence="14 15">
    <name type="scientific">Limosilactobacillus secaliphilus</name>
    <dbReference type="NCBI Taxonomy" id="396268"/>
    <lineage>
        <taxon>Bacteria</taxon>
        <taxon>Bacillati</taxon>
        <taxon>Bacillota</taxon>
        <taxon>Bacilli</taxon>
        <taxon>Lactobacillales</taxon>
        <taxon>Lactobacillaceae</taxon>
        <taxon>Limosilactobacillus</taxon>
    </lineage>
</organism>
<evidence type="ECO:0000256" key="1">
    <source>
        <dbReference type="ARBA" id="ARBA00004496"/>
    </source>
</evidence>
<dbReference type="InterPro" id="IPR010998">
    <property type="entry name" value="Integrase_recombinase_N"/>
</dbReference>
<dbReference type="InterPro" id="IPR011010">
    <property type="entry name" value="DNA_brk_join_enz"/>
</dbReference>
<dbReference type="AlphaFoldDB" id="A0A0R2I112"/>
<name>A0A0R2I112_9LACO</name>
<keyword evidence="7 11" id="KW-0229">DNA integration</keyword>
<comment type="subunit">
    <text evidence="11">Forms a cyclic heterotetrameric complex composed of two molecules of XerC and two molecules of XerD.</text>
</comment>
<dbReference type="InterPro" id="IPR013762">
    <property type="entry name" value="Integrase-like_cat_sf"/>
</dbReference>
<dbReference type="PANTHER" id="PTHR30349">
    <property type="entry name" value="PHAGE INTEGRASE-RELATED"/>
    <property type="match status" value="1"/>
</dbReference>
<evidence type="ECO:0000256" key="11">
    <source>
        <dbReference type="HAMAP-Rule" id="MF_01807"/>
    </source>
</evidence>
<feature type="active site" evidence="11">
    <location>
        <position position="248"/>
    </location>
</feature>
<dbReference type="GO" id="GO:0006313">
    <property type="term" value="P:DNA transposition"/>
    <property type="evidence" value="ECO:0007669"/>
    <property type="project" value="UniProtKB-UniRule"/>
</dbReference>
<feature type="domain" description="Tyr recombinase" evidence="12">
    <location>
        <begin position="112"/>
        <end position="296"/>
    </location>
</feature>
<evidence type="ECO:0000256" key="4">
    <source>
        <dbReference type="ARBA" id="ARBA00022490"/>
    </source>
</evidence>
<keyword evidence="9 11" id="KW-0233">DNA recombination</keyword>
<dbReference type="PROSITE" id="PS51900">
    <property type="entry name" value="CB"/>
    <property type="match status" value="1"/>
</dbReference>
<evidence type="ECO:0000313" key="14">
    <source>
        <dbReference type="EMBL" id="KRN58850.1"/>
    </source>
</evidence>
<comment type="similarity">
    <text evidence="2 11">Belongs to the 'phage' integrase family. XerD subfamily.</text>
</comment>
<dbReference type="InterPro" id="IPR044068">
    <property type="entry name" value="CB"/>
</dbReference>
<evidence type="ECO:0000256" key="10">
    <source>
        <dbReference type="ARBA" id="ARBA00023306"/>
    </source>
</evidence>
<dbReference type="InterPro" id="IPR004107">
    <property type="entry name" value="Integrase_SAM-like_N"/>
</dbReference>
<keyword evidence="10 11" id="KW-0131">Cell cycle</keyword>
<comment type="subcellular location">
    <subcellularLocation>
        <location evidence="1 11">Cytoplasm</location>
    </subcellularLocation>
</comment>
<gene>
    <name evidence="11" type="primary">xerD</name>
    <name evidence="14" type="ORF">IV45_GL000477</name>
</gene>
<dbReference type="NCBIfam" id="NF040815">
    <property type="entry name" value="recomb_XerA_Arch"/>
    <property type="match status" value="1"/>
</dbReference>
<comment type="function">
    <text evidence="11">Site-specific tyrosine recombinase, which acts by catalyzing the cutting and rejoining of the recombining DNA molecules. The XerC-XerD complex is essential to convert dimers of the bacterial chromosome into monomers to permit their segregation at cell division. It also contributes to the segregational stability of plasmids.</text>
</comment>
<dbReference type="Gene3D" id="1.10.443.10">
    <property type="entry name" value="Intergrase catalytic core"/>
    <property type="match status" value="1"/>
</dbReference>
<evidence type="ECO:0000256" key="8">
    <source>
        <dbReference type="ARBA" id="ARBA00023125"/>
    </source>
</evidence>
<comment type="caution">
    <text evidence="14">The sequence shown here is derived from an EMBL/GenBank/DDBJ whole genome shotgun (WGS) entry which is preliminary data.</text>
</comment>
<feature type="active site" evidence="11">
    <location>
        <position position="274"/>
    </location>
</feature>
<dbReference type="NCBIfam" id="NF001399">
    <property type="entry name" value="PRK00283.1"/>
    <property type="match status" value="1"/>
</dbReference>
<dbReference type="CDD" id="cd00798">
    <property type="entry name" value="INT_XerDC_C"/>
    <property type="match status" value="1"/>
</dbReference>
<dbReference type="Gene3D" id="1.10.150.130">
    <property type="match status" value="1"/>
</dbReference>
<keyword evidence="8 11" id="KW-0238">DNA-binding</keyword>
<evidence type="ECO:0000256" key="7">
    <source>
        <dbReference type="ARBA" id="ARBA00022908"/>
    </source>
</evidence>
<dbReference type="HAMAP" id="MF_01808">
    <property type="entry name" value="Recomb_XerC_XerD"/>
    <property type="match status" value="1"/>
</dbReference>
<protein>
    <recommendedName>
        <fullName evidence="3 11">Tyrosine recombinase XerD</fullName>
    </recommendedName>
</protein>
<dbReference type="InterPro" id="IPR002104">
    <property type="entry name" value="Integrase_catalytic"/>
</dbReference>
<evidence type="ECO:0000256" key="3">
    <source>
        <dbReference type="ARBA" id="ARBA00015810"/>
    </source>
</evidence>
<dbReference type="Pfam" id="PF00589">
    <property type="entry name" value="Phage_integrase"/>
    <property type="match status" value="1"/>
</dbReference>
<accession>A0A0R2I112</accession>
<dbReference type="SUPFAM" id="SSF56349">
    <property type="entry name" value="DNA breaking-rejoining enzymes"/>
    <property type="match status" value="1"/>
</dbReference>
<dbReference type="PATRIC" id="fig|396268.3.peg.484"/>
<evidence type="ECO:0000256" key="9">
    <source>
        <dbReference type="ARBA" id="ARBA00023172"/>
    </source>
</evidence>
<keyword evidence="5 11" id="KW-0132">Cell division</keyword>
<dbReference type="InterPro" id="IPR011932">
    <property type="entry name" value="Recomb_XerD"/>
</dbReference>
<proteinExistence type="inferred from homology"/>
<evidence type="ECO:0000256" key="5">
    <source>
        <dbReference type="ARBA" id="ARBA00022618"/>
    </source>
</evidence>
<dbReference type="GO" id="GO:0007059">
    <property type="term" value="P:chromosome segregation"/>
    <property type="evidence" value="ECO:0007669"/>
    <property type="project" value="UniProtKB-UniRule"/>
</dbReference>
<dbReference type="GO" id="GO:0051301">
    <property type="term" value="P:cell division"/>
    <property type="evidence" value="ECO:0007669"/>
    <property type="project" value="UniProtKB-KW"/>
</dbReference>
<dbReference type="NCBIfam" id="TIGR02225">
    <property type="entry name" value="recomb_XerD"/>
    <property type="match status" value="1"/>
</dbReference>
<feature type="active site" evidence="11">
    <location>
        <position position="176"/>
    </location>
</feature>
<dbReference type="GO" id="GO:0003677">
    <property type="term" value="F:DNA binding"/>
    <property type="evidence" value="ECO:0007669"/>
    <property type="project" value="UniProtKB-UniRule"/>
</dbReference>
<dbReference type="PROSITE" id="PS51898">
    <property type="entry name" value="TYR_RECOMBINASE"/>
    <property type="match status" value="1"/>
</dbReference>
<feature type="active site" evidence="11">
    <location>
        <position position="152"/>
    </location>
</feature>
<keyword evidence="6 11" id="KW-0159">Chromosome partition</keyword>
<dbReference type="PANTHER" id="PTHR30349:SF81">
    <property type="entry name" value="TYROSINE RECOMBINASE XERC"/>
    <property type="match status" value="1"/>
</dbReference>
<dbReference type="STRING" id="396268.IV45_GL000477"/>
<sequence length="302" mass="34539">MTSSDEMQQTIADFGQFQLIERGLSNNTIISYKNDLESARKYFVSQGIKSWTDVDRYAVLNLLAHLTNAGRSKSTISRQVSCLRQFFQFLLQRHLIQTDPMILVKVPKGGRHLPTVLGEDEVNRLLKTPDVNKQLGIRDRAILETLYATGMRVSELTNLTLGELHLDVNLVQPRGKGDKERIIPIGEEAQDWLERYLNNVRPRQLANRPQSKYVFLNAHGHQLTRQAIWQLIKRGAQLAGIKKRVTPHTLRHSFATHLLEHGADLRVVQALLGHSDIATTQIYTHVSQQRVLEVYRHTHPRA</sequence>
<dbReference type="GO" id="GO:0009037">
    <property type="term" value="F:tyrosine-based site-specific recombinase activity"/>
    <property type="evidence" value="ECO:0007669"/>
    <property type="project" value="UniProtKB-UniRule"/>
</dbReference>
<dbReference type="HAMAP" id="MF_01807">
    <property type="entry name" value="Recomb_XerD"/>
    <property type="match status" value="1"/>
</dbReference>
<dbReference type="InterPro" id="IPR050090">
    <property type="entry name" value="Tyrosine_recombinase_XerCD"/>
</dbReference>